<dbReference type="GeneID" id="37032706"/>
<dbReference type="RefSeq" id="XP_025368232.1">
    <property type="nucleotide sequence ID" value="XM_025510836.1"/>
</dbReference>
<dbReference type="AlphaFoldDB" id="A0A316VUA0"/>
<keyword evidence="2" id="KW-1185">Reference proteome</keyword>
<dbReference type="InParanoid" id="A0A316VUA0"/>
<dbReference type="Proteomes" id="UP000245783">
    <property type="component" value="Unassembled WGS sequence"/>
</dbReference>
<evidence type="ECO:0000313" key="1">
    <source>
        <dbReference type="EMBL" id="PWN41072.1"/>
    </source>
</evidence>
<gene>
    <name evidence="1" type="ORF">IE81DRAFT_196426</name>
</gene>
<reference evidence="1 2" key="1">
    <citation type="journal article" date="2018" name="Mol. Biol. Evol.">
        <title>Broad Genomic Sampling Reveals a Smut Pathogenic Ancestry of the Fungal Clade Ustilaginomycotina.</title>
        <authorList>
            <person name="Kijpornyongpan T."/>
            <person name="Mondo S.J."/>
            <person name="Barry K."/>
            <person name="Sandor L."/>
            <person name="Lee J."/>
            <person name="Lipzen A."/>
            <person name="Pangilinan J."/>
            <person name="LaButti K."/>
            <person name="Hainaut M."/>
            <person name="Henrissat B."/>
            <person name="Grigoriev I.V."/>
            <person name="Spatafora J.W."/>
            <person name="Aime M.C."/>
        </authorList>
    </citation>
    <scope>NUCLEOTIDE SEQUENCE [LARGE SCALE GENOMIC DNA]</scope>
    <source>
        <strain evidence="1 2">MCA 4658</strain>
    </source>
</reference>
<dbReference type="EMBL" id="KZ819400">
    <property type="protein sequence ID" value="PWN41072.1"/>
    <property type="molecule type" value="Genomic_DNA"/>
</dbReference>
<proteinExistence type="predicted"/>
<accession>A0A316VUA0</accession>
<protein>
    <submittedName>
        <fullName evidence="1">Uncharacterized protein</fullName>
    </submittedName>
</protein>
<evidence type="ECO:0000313" key="2">
    <source>
        <dbReference type="Proteomes" id="UP000245783"/>
    </source>
</evidence>
<name>A0A316VUA0_9BASI</name>
<organism evidence="1 2">
    <name type="scientific">Ceraceosorus guamensis</name>
    <dbReference type="NCBI Taxonomy" id="1522189"/>
    <lineage>
        <taxon>Eukaryota</taxon>
        <taxon>Fungi</taxon>
        <taxon>Dikarya</taxon>
        <taxon>Basidiomycota</taxon>
        <taxon>Ustilaginomycotina</taxon>
        <taxon>Exobasidiomycetes</taxon>
        <taxon>Ceraceosorales</taxon>
        <taxon>Ceraceosoraceae</taxon>
        <taxon>Ceraceosorus</taxon>
    </lineage>
</organism>
<sequence length="115" mass="12806">MSLLRAAVPAWSRLLTTSEESAAQCRVEGADGRTLSSPLCGSRLHASCHARANATVKGWRSARRPARGARRAPIKTWRFKIVIVESWNRELIADVPSVCHQHDPHRRPMCNEGII</sequence>